<protein>
    <submittedName>
        <fullName evidence="4">Alpha/beta hydrolase</fullName>
    </submittedName>
</protein>
<evidence type="ECO:0000256" key="2">
    <source>
        <dbReference type="SAM" id="Phobius"/>
    </source>
</evidence>
<dbReference type="SUPFAM" id="SSF53474">
    <property type="entry name" value="alpha/beta-Hydrolases"/>
    <property type="match status" value="1"/>
</dbReference>
<dbReference type="OrthoDB" id="9815441at2"/>
<name>A0A398BQY3_9RHOB</name>
<accession>A0A398BQY3</accession>
<sequence>MPICFTATGLTRSISPHRSGWRILVLESLIAGSALVALGAFGTRRRAARREARRKAAFPPLGRLVTVEGRRLHLVQIGSGPDLVMIHGASANLREFAMDLAPRLSSQFRVTLIDRPGLGWSDAVPEDTPGEQARLMRLAAESIGVTRPLVLGHSYGGAVALAWAMQAPVAGLLMLSGVAMPWEGGLGLWYQVTASAMGRAVVVPLVTAFAPTRQIDRSIAATFLPQQPPPGYSRAAGVGLLLRRDALAHNARQVNTLLPHVQAMQPHYDTIRVPVEILHGDADTIVPAHIHAVPLAATLPDAALTLLPGLGHMPHQTQPEAVKAAALRLAARAGLRLD</sequence>
<gene>
    <name evidence="4" type="ORF">D2N39_13825</name>
</gene>
<keyword evidence="2" id="KW-1133">Transmembrane helix</keyword>
<reference evidence="4 5" key="1">
    <citation type="submission" date="2018-09" db="EMBL/GenBank/DDBJ databases">
        <title>Gemmobacter lutimaris sp. nov., a marine bacterium isolated from tidal flat.</title>
        <authorList>
            <person name="Lee D.W."/>
            <person name="Yoo Y."/>
            <person name="Kim J.-J."/>
            <person name="Kim B.S."/>
        </authorList>
    </citation>
    <scope>NUCLEOTIDE SEQUENCE [LARGE SCALE GENOMIC DNA]</scope>
    <source>
        <strain evidence="4 5">YJ-T1-11</strain>
    </source>
</reference>
<dbReference type="Pfam" id="PF12697">
    <property type="entry name" value="Abhydrolase_6"/>
    <property type="match status" value="1"/>
</dbReference>
<dbReference type="EMBL" id="QXXQ01000007">
    <property type="protein sequence ID" value="RID91321.1"/>
    <property type="molecule type" value="Genomic_DNA"/>
</dbReference>
<dbReference type="AlphaFoldDB" id="A0A398BQY3"/>
<dbReference type="Gene3D" id="3.40.50.1820">
    <property type="entry name" value="alpha/beta hydrolase"/>
    <property type="match status" value="1"/>
</dbReference>
<feature type="transmembrane region" description="Helical" evidence="2">
    <location>
        <begin position="157"/>
        <end position="182"/>
    </location>
</feature>
<keyword evidence="1 4" id="KW-0378">Hydrolase</keyword>
<dbReference type="PANTHER" id="PTHR43798">
    <property type="entry name" value="MONOACYLGLYCEROL LIPASE"/>
    <property type="match status" value="1"/>
</dbReference>
<dbReference type="GO" id="GO:0016020">
    <property type="term" value="C:membrane"/>
    <property type="evidence" value="ECO:0007669"/>
    <property type="project" value="TreeGrafter"/>
</dbReference>
<dbReference type="PANTHER" id="PTHR43798:SF31">
    <property type="entry name" value="AB HYDROLASE SUPERFAMILY PROTEIN YCLE"/>
    <property type="match status" value="1"/>
</dbReference>
<dbReference type="InterPro" id="IPR050266">
    <property type="entry name" value="AB_hydrolase_sf"/>
</dbReference>
<evidence type="ECO:0000313" key="4">
    <source>
        <dbReference type="EMBL" id="RID91321.1"/>
    </source>
</evidence>
<keyword evidence="2" id="KW-0472">Membrane</keyword>
<keyword evidence="5" id="KW-1185">Reference proteome</keyword>
<dbReference type="GO" id="GO:0016787">
    <property type="term" value="F:hydrolase activity"/>
    <property type="evidence" value="ECO:0007669"/>
    <property type="project" value="UniProtKB-KW"/>
</dbReference>
<evidence type="ECO:0000259" key="3">
    <source>
        <dbReference type="Pfam" id="PF12697"/>
    </source>
</evidence>
<dbReference type="InterPro" id="IPR029058">
    <property type="entry name" value="AB_hydrolase_fold"/>
</dbReference>
<dbReference type="Proteomes" id="UP000266649">
    <property type="component" value="Unassembled WGS sequence"/>
</dbReference>
<feature type="transmembrane region" description="Helical" evidence="2">
    <location>
        <begin position="188"/>
        <end position="210"/>
    </location>
</feature>
<keyword evidence="2" id="KW-0812">Transmembrane</keyword>
<feature type="domain" description="AB hydrolase-1" evidence="3">
    <location>
        <begin position="83"/>
        <end position="324"/>
    </location>
</feature>
<proteinExistence type="predicted"/>
<evidence type="ECO:0000256" key="1">
    <source>
        <dbReference type="ARBA" id="ARBA00022801"/>
    </source>
</evidence>
<organism evidence="4 5">
    <name type="scientific">Gemmobacter lutimaris</name>
    <dbReference type="NCBI Taxonomy" id="2306023"/>
    <lineage>
        <taxon>Bacteria</taxon>
        <taxon>Pseudomonadati</taxon>
        <taxon>Pseudomonadota</taxon>
        <taxon>Alphaproteobacteria</taxon>
        <taxon>Rhodobacterales</taxon>
        <taxon>Paracoccaceae</taxon>
        <taxon>Gemmobacter</taxon>
    </lineage>
</organism>
<evidence type="ECO:0000313" key="5">
    <source>
        <dbReference type="Proteomes" id="UP000266649"/>
    </source>
</evidence>
<comment type="caution">
    <text evidence="4">The sequence shown here is derived from an EMBL/GenBank/DDBJ whole genome shotgun (WGS) entry which is preliminary data.</text>
</comment>
<dbReference type="InterPro" id="IPR000073">
    <property type="entry name" value="AB_hydrolase_1"/>
</dbReference>
<feature type="transmembrane region" description="Helical" evidence="2">
    <location>
        <begin position="20"/>
        <end position="41"/>
    </location>
</feature>
<dbReference type="PRINTS" id="PR00111">
    <property type="entry name" value="ABHYDROLASE"/>
</dbReference>